<evidence type="ECO:0000256" key="2">
    <source>
        <dbReference type="ARBA" id="ARBA00007261"/>
    </source>
</evidence>
<comment type="caution">
    <text evidence="12">The sequence shown here is derived from an EMBL/GenBank/DDBJ whole genome shotgun (WGS) entry which is preliminary data.</text>
</comment>
<dbReference type="AlphaFoldDB" id="A0A835RIK3"/>
<keyword evidence="7" id="KW-0482">Metalloprotease</keyword>
<dbReference type="InterPro" id="IPR054734">
    <property type="entry name" value="PqqF-like_C_4"/>
</dbReference>
<dbReference type="GO" id="GO:0006508">
    <property type="term" value="P:proteolysis"/>
    <property type="evidence" value="ECO:0007669"/>
    <property type="project" value="UniProtKB-KW"/>
</dbReference>
<dbReference type="FunFam" id="3.30.830.10:FF:000005">
    <property type="entry name" value="nardilysin isoform X1"/>
    <property type="match status" value="1"/>
</dbReference>
<dbReference type="EMBL" id="JADCNM010000003">
    <property type="protein sequence ID" value="KAG0489659.1"/>
    <property type="molecule type" value="Genomic_DNA"/>
</dbReference>
<protein>
    <submittedName>
        <fullName evidence="12">Uncharacterized protein</fullName>
    </submittedName>
</protein>
<evidence type="ECO:0000259" key="11">
    <source>
        <dbReference type="Pfam" id="PF22456"/>
    </source>
</evidence>
<evidence type="ECO:0000259" key="10">
    <source>
        <dbReference type="Pfam" id="PF16187"/>
    </source>
</evidence>
<dbReference type="Pfam" id="PF00675">
    <property type="entry name" value="Peptidase_M16"/>
    <property type="match status" value="1"/>
</dbReference>
<feature type="domain" description="Peptidase M16 middle/third" evidence="10">
    <location>
        <begin position="302"/>
        <end position="419"/>
    </location>
</feature>
<evidence type="ECO:0000313" key="13">
    <source>
        <dbReference type="Proteomes" id="UP000639772"/>
    </source>
</evidence>
<evidence type="ECO:0000313" key="12">
    <source>
        <dbReference type="EMBL" id="KAG0489659.1"/>
    </source>
</evidence>
<dbReference type="FunFam" id="3.30.830.10:FF:000030">
    <property type="entry name" value="Insulin-degrading enzyme"/>
    <property type="match status" value="1"/>
</dbReference>
<sequence>MGEAELSSTRLSLVQYDSFLSEHGGSTNAFTETEYTCYHFEVNREYLKGSFRKAEAMEREVLAVDSEFNQVLQSDSCRLLQLTCHTSAPGHPFNRFFWGNKKSLVDVMENGVNLREEIFANVQGQLSRGIMKLVVIGGETLDMLEKWVVDLFGKVEKGCPLRVNTGFDLPIWKPGKLYKLEAVKDVHVLELSWTLPCLHKEYLKKPEDYVAHLLGHEGRGSLLFYLKANGWAMSLSAGVGEEGMRCSSVAYVFVMSIHLTDSGLEKVYDIVGAVYQYIKLLRQSGPQEWIFKELQDIGNMEFRFAEEQPQDEYAAELAENLLFYKEEHIIYGEYAFEQWDPKLVEYVLSFFSPNNMRIDLLSKSFNKDSQVTLCEPWFGSSYLVEDIPPSTLEHWASPLEIIPSLHLPLKNDFIPEDFSSVMPIFYRGGYSSLKACVLTELFVHLLKDELNEITYQAGVAKLGTSLSIIGDKLELKLYGFNDKLSTFLFKILTVTRSFSPKADRFKVIKEDMERTLKNVNIKPLNHSSYLRLQVLREKFWDADEKLICLVNTSLSDLEAFIPELLSELHVEGLCHGNLSEEEARKILNIFKNTFPVNPLPLGLRHQDRVLCLPSGARLVRSMPVKNVLEVNSVVELYFQIEHDSGLNSNKLRAIVDLFSNIIEEPCFDQLRTKEQLGYIVQCGPRMTYRVLGYCFSVQSSKYNPCYLHSRINDFVCSLQQLLERLDDETFENHKNCLIAAKLEKDPSLSYETGRYWTQIVDGRYLFDMPKLEAEELKTITKVDVMDWYKTYLRTESSKCRQLAIHVWGSNFNLEEETKMAVQFGTVVGNIQSFKSSSKFYPSLC</sequence>
<evidence type="ECO:0000256" key="1">
    <source>
        <dbReference type="ARBA" id="ARBA00001947"/>
    </source>
</evidence>
<accession>A0A835RIK3</accession>
<dbReference type="PANTHER" id="PTHR43690">
    <property type="entry name" value="NARDILYSIN"/>
    <property type="match status" value="1"/>
</dbReference>
<dbReference type="InterPro" id="IPR007863">
    <property type="entry name" value="Peptidase_M16_C"/>
</dbReference>
<dbReference type="PANTHER" id="PTHR43690:SF18">
    <property type="entry name" value="INSULIN-DEGRADING ENZYME-RELATED"/>
    <property type="match status" value="1"/>
</dbReference>
<dbReference type="Proteomes" id="UP000639772">
    <property type="component" value="Chromosome 3"/>
</dbReference>
<dbReference type="Gene3D" id="3.30.830.10">
    <property type="entry name" value="Metalloenzyme, LuxS/M16 peptidase-like"/>
    <property type="match status" value="4"/>
</dbReference>
<gene>
    <name evidence="12" type="ORF">HPP92_006522</name>
</gene>
<name>A0A835RIK3_VANPL</name>
<comment type="cofactor">
    <cofactor evidence="1">
        <name>Zn(2+)</name>
        <dbReference type="ChEBI" id="CHEBI:29105"/>
    </cofactor>
</comment>
<dbReference type="OrthoDB" id="952271at2759"/>
<keyword evidence="6" id="KW-0862">Zinc</keyword>
<evidence type="ECO:0000259" key="9">
    <source>
        <dbReference type="Pfam" id="PF05193"/>
    </source>
</evidence>
<evidence type="ECO:0000256" key="4">
    <source>
        <dbReference type="ARBA" id="ARBA00022723"/>
    </source>
</evidence>
<organism evidence="12 13">
    <name type="scientific">Vanilla planifolia</name>
    <name type="common">Vanilla</name>
    <dbReference type="NCBI Taxonomy" id="51239"/>
    <lineage>
        <taxon>Eukaryota</taxon>
        <taxon>Viridiplantae</taxon>
        <taxon>Streptophyta</taxon>
        <taxon>Embryophyta</taxon>
        <taxon>Tracheophyta</taxon>
        <taxon>Spermatophyta</taxon>
        <taxon>Magnoliopsida</taxon>
        <taxon>Liliopsida</taxon>
        <taxon>Asparagales</taxon>
        <taxon>Orchidaceae</taxon>
        <taxon>Vanilloideae</taxon>
        <taxon>Vanilleae</taxon>
        <taxon>Vanilla</taxon>
    </lineage>
</organism>
<dbReference type="InterPro" id="IPR011249">
    <property type="entry name" value="Metalloenz_LuxS/M16"/>
</dbReference>
<dbReference type="Pfam" id="PF05193">
    <property type="entry name" value="Peptidase_M16_C"/>
    <property type="match status" value="1"/>
</dbReference>
<evidence type="ECO:0000256" key="3">
    <source>
        <dbReference type="ARBA" id="ARBA00022670"/>
    </source>
</evidence>
<dbReference type="InterPro" id="IPR011765">
    <property type="entry name" value="Pept_M16_N"/>
</dbReference>
<feature type="domain" description="Coenzyme PQQ synthesis protein F-like C-terminal lobe" evidence="11">
    <location>
        <begin position="657"/>
        <end position="756"/>
    </location>
</feature>
<evidence type="ECO:0000259" key="8">
    <source>
        <dbReference type="Pfam" id="PF00675"/>
    </source>
</evidence>
<dbReference type="InterPro" id="IPR032632">
    <property type="entry name" value="Peptidase_M16_M"/>
</dbReference>
<evidence type="ECO:0000256" key="6">
    <source>
        <dbReference type="ARBA" id="ARBA00022833"/>
    </source>
</evidence>
<proteinExistence type="inferred from homology"/>
<reference evidence="12 13" key="1">
    <citation type="journal article" date="2020" name="Nat. Food">
        <title>A phased Vanilla planifolia genome enables genetic improvement of flavour and production.</title>
        <authorList>
            <person name="Hasing T."/>
            <person name="Tang H."/>
            <person name="Brym M."/>
            <person name="Khazi F."/>
            <person name="Huang T."/>
            <person name="Chambers A.H."/>
        </authorList>
    </citation>
    <scope>NUCLEOTIDE SEQUENCE [LARGE SCALE GENOMIC DNA]</scope>
    <source>
        <tissue evidence="12">Leaf</tissue>
    </source>
</reference>
<evidence type="ECO:0000256" key="7">
    <source>
        <dbReference type="ARBA" id="ARBA00023049"/>
    </source>
</evidence>
<comment type="similarity">
    <text evidence="2">Belongs to the peptidase M16 family.</text>
</comment>
<evidence type="ECO:0000256" key="5">
    <source>
        <dbReference type="ARBA" id="ARBA00022801"/>
    </source>
</evidence>
<dbReference type="SUPFAM" id="SSF63411">
    <property type="entry name" value="LuxS/MPP-like metallohydrolase"/>
    <property type="match status" value="4"/>
</dbReference>
<feature type="domain" description="Peptidase M16 N-terminal" evidence="8">
    <location>
        <begin position="12"/>
        <end position="50"/>
    </location>
</feature>
<dbReference type="GO" id="GO:0005829">
    <property type="term" value="C:cytosol"/>
    <property type="evidence" value="ECO:0007669"/>
    <property type="project" value="TreeGrafter"/>
</dbReference>
<feature type="domain" description="Peptidase M16 middle/third" evidence="10">
    <location>
        <begin position="430"/>
        <end position="546"/>
    </location>
</feature>
<dbReference type="Pfam" id="PF22456">
    <property type="entry name" value="PqqF-like_C_4"/>
    <property type="match status" value="1"/>
</dbReference>
<feature type="domain" description="Peptidase M16 C-terminal" evidence="9">
    <location>
        <begin position="126"/>
        <end position="295"/>
    </location>
</feature>
<dbReference type="InterPro" id="IPR050626">
    <property type="entry name" value="Peptidase_M16"/>
</dbReference>
<keyword evidence="4" id="KW-0479">Metal-binding</keyword>
<dbReference type="Pfam" id="PF16187">
    <property type="entry name" value="Peptidase_M16_M"/>
    <property type="match status" value="2"/>
</dbReference>
<dbReference type="GO" id="GO:0008237">
    <property type="term" value="F:metallopeptidase activity"/>
    <property type="evidence" value="ECO:0007669"/>
    <property type="project" value="UniProtKB-KW"/>
</dbReference>
<dbReference type="GO" id="GO:0046872">
    <property type="term" value="F:metal ion binding"/>
    <property type="evidence" value="ECO:0007669"/>
    <property type="project" value="UniProtKB-KW"/>
</dbReference>
<keyword evidence="5" id="KW-0378">Hydrolase</keyword>
<keyword evidence="3" id="KW-0645">Protease</keyword>